<gene>
    <name evidence="1" type="ORF">WA026_020344</name>
</gene>
<keyword evidence="2" id="KW-1185">Reference proteome</keyword>
<organism evidence="1 2">
    <name type="scientific">Henosepilachna vigintioctopunctata</name>
    <dbReference type="NCBI Taxonomy" id="420089"/>
    <lineage>
        <taxon>Eukaryota</taxon>
        <taxon>Metazoa</taxon>
        <taxon>Ecdysozoa</taxon>
        <taxon>Arthropoda</taxon>
        <taxon>Hexapoda</taxon>
        <taxon>Insecta</taxon>
        <taxon>Pterygota</taxon>
        <taxon>Neoptera</taxon>
        <taxon>Endopterygota</taxon>
        <taxon>Coleoptera</taxon>
        <taxon>Polyphaga</taxon>
        <taxon>Cucujiformia</taxon>
        <taxon>Coccinelloidea</taxon>
        <taxon>Coccinellidae</taxon>
        <taxon>Epilachninae</taxon>
        <taxon>Epilachnini</taxon>
        <taxon>Henosepilachna</taxon>
    </lineage>
</organism>
<reference evidence="1 2" key="1">
    <citation type="submission" date="2023-03" db="EMBL/GenBank/DDBJ databases">
        <title>Genome insight into feeding habits of ladybird beetles.</title>
        <authorList>
            <person name="Li H.-S."/>
            <person name="Huang Y.-H."/>
            <person name="Pang H."/>
        </authorList>
    </citation>
    <scope>NUCLEOTIDE SEQUENCE [LARGE SCALE GENOMIC DNA]</scope>
    <source>
        <strain evidence="1">SYSU_2023b</strain>
        <tissue evidence="1">Whole body</tissue>
    </source>
</reference>
<name>A0AAW1U0V6_9CUCU</name>
<sequence length="117" mass="13367">MPTKDETYDKVGKPHGLTENLQPATMQEIHKSDKSRKTTPDLVNLNQVNANKSHSSNEIQIRETVRGYFKNNTSQSHGRIHNNAGSNDGDWCSTQRSLKLETNLWSIGHIYWPLNHQ</sequence>
<dbReference type="AlphaFoldDB" id="A0AAW1U0V6"/>
<comment type="caution">
    <text evidence="1">The sequence shown here is derived from an EMBL/GenBank/DDBJ whole genome shotgun (WGS) entry which is preliminary data.</text>
</comment>
<dbReference type="EMBL" id="JARQZJ010000014">
    <property type="protein sequence ID" value="KAK9872999.1"/>
    <property type="molecule type" value="Genomic_DNA"/>
</dbReference>
<evidence type="ECO:0000313" key="1">
    <source>
        <dbReference type="EMBL" id="KAK9872999.1"/>
    </source>
</evidence>
<evidence type="ECO:0000313" key="2">
    <source>
        <dbReference type="Proteomes" id="UP001431783"/>
    </source>
</evidence>
<accession>A0AAW1U0V6</accession>
<dbReference type="Proteomes" id="UP001431783">
    <property type="component" value="Unassembled WGS sequence"/>
</dbReference>
<proteinExistence type="predicted"/>
<protein>
    <submittedName>
        <fullName evidence="1">Uncharacterized protein</fullName>
    </submittedName>
</protein>